<feature type="transmembrane region" description="Helical" evidence="11">
    <location>
        <begin position="354"/>
        <end position="371"/>
    </location>
</feature>
<feature type="transmembrane region" description="Helical" evidence="11">
    <location>
        <begin position="227"/>
        <end position="249"/>
    </location>
</feature>
<keyword evidence="7 11" id="KW-1133">Transmembrane helix</keyword>
<keyword evidence="4" id="KW-0813">Transport</keyword>
<feature type="transmembrane region" description="Helical" evidence="11">
    <location>
        <begin position="126"/>
        <end position="149"/>
    </location>
</feature>
<feature type="transmembrane region" description="Helical" evidence="11">
    <location>
        <begin position="256"/>
        <end position="277"/>
    </location>
</feature>
<keyword evidence="6 11" id="KW-0812">Transmembrane</keyword>
<organism evidence="12 13">
    <name type="scientific">Clostridium formicaceticum</name>
    <dbReference type="NCBI Taxonomy" id="1497"/>
    <lineage>
        <taxon>Bacteria</taxon>
        <taxon>Bacillati</taxon>
        <taxon>Bacillota</taxon>
        <taxon>Clostridia</taxon>
        <taxon>Eubacteriales</taxon>
        <taxon>Clostridiaceae</taxon>
        <taxon>Clostridium</taxon>
    </lineage>
</organism>
<feature type="transmembrane region" description="Helical" evidence="11">
    <location>
        <begin position="169"/>
        <end position="186"/>
    </location>
</feature>
<sequence>MKKRLNTKNNNKKKQVVEKTTNLEKENEKTSNTNSTREAFLTHPLGSLITKNALPAVASMLFMALYQVVDGILVGRRLGPEALASINVLFPILAVFIGLAVMIGIGGNARIAVLLGAGKTDKARRILGLIVTLGTILGVCGSAVVVLAFPKILYFIGTSGELGNYAGQYLKALYPFFTPMILLFILEQSVRNDGRPNMATMVMAAMAILNIVLDYIFLFPLDLGIRGAALATGLSQSIGATVFLIYFLFKTFGGHTGLSLGAPGGGFSAIGTIVTNGSSELFNNIAAGLTTFLFNRIILSHLGALGVAAFALVQYLLMFGMMILIGMSNGTQPILSYNHGAGLFYRVQGTLSRLLASSFIIGIIFFILLQWQTQTLVTLFIPEHPDALDLTVSVADTISWSMLFMPVGIVGSVFFTAMEKAIHSLVIAILRGLVFILIGLAVFPLLWGTAGIWITPVFSEAATALVTTFLIYQWMRSEHLKSSN</sequence>
<name>A0AAC9RID6_9CLOT</name>
<feature type="compositionally biased region" description="Basic residues" evidence="10">
    <location>
        <begin position="1"/>
        <end position="14"/>
    </location>
</feature>
<dbReference type="GO" id="GO:0042910">
    <property type="term" value="F:xenobiotic transmembrane transporter activity"/>
    <property type="evidence" value="ECO:0007669"/>
    <property type="project" value="InterPro"/>
</dbReference>
<dbReference type="Pfam" id="PF01554">
    <property type="entry name" value="MatE"/>
    <property type="match status" value="2"/>
</dbReference>
<feature type="transmembrane region" description="Helical" evidence="11">
    <location>
        <begin position="398"/>
        <end position="418"/>
    </location>
</feature>
<evidence type="ECO:0000256" key="5">
    <source>
        <dbReference type="ARBA" id="ARBA00022475"/>
    </source>
</evidence>
<dbReference type="InterPro" id="IPR002528">
    <property type="entry name" value="MATE_fam"/>
</dbReference>
<feature type="transmembrane region" description="Helical" evidence="11">
    <location>
        <begin position="297"/>
        <end position="317"/>
    </location>
</feature>
<dbReference type="AlphaFoldDB" id="A0AAC9RID6"/>
<accession>A0AAC9RID6</accession>
<evidence type="ECO:0000256" key="10">
    <source>
        <dbReference type="SAM" id="MobiDB-lite"/>
    </source>
</evidence>
<dbReference type="InterPro" id="IPR048279">
    <property type="entry name" value="MdtK-like"/>
</dbReference>
<dbReference type="RefSeq" id="WP_081562037.1">
    <property type="nucleotide sequence ID" value="NZ_CP017603.1"/>
</dbReference>
<evidence type="ECO:0000256" key="11">
    <source>
        <dbReference type="SAM" id="Phobius"/>
    </source>
</evidence>
<proteinExistence type="inferred from homology"/>
<feature type="transmembrane region" description="Helical" evidence="11">
    <location>
        <begin position="198"/>
        <end position="221"/>
    </location>
</feature>
<evidence type="ECO:0000313" key="13">
    <source>
        <dbReference type="Proteomes" id="UP000192478"/>
    </source>
</evidence>
<dbReference type="GO" id="GO:0046677">
    <property type="term" value="P:response to antibiotic"/>
    <property type="evidence" value="ECO:0007669"/>
    <property type="project" value="UniProtKB-KW"/>
</dbReference>
<keyword evidence="8 11" id="KW-0472">Membrane</keyword>
<feature type="region of interest" description="Disordered" evidence="10">
    <location>
        <begin position="1"/>
        <end position="37"/>
    </location>
</feature>
<comment type="similarity">
    <text evidence="2">Belongs to the multi antimicrobial extrusion (MATE) (TC 2.A.66.1) family. MepA subfamily.</text>
</comment>
<evidence type="ECO:0000256" key="1">
    <source>
        <dbReference type="ARBA" id="ARBA00004651"/>
    </source>
</evidence>
<dbReference type="Proteomes" id="UP000192478">
    <property type="component" value="Chromosome"/>
</dbReference>
<evidence type="ECO:0000256" key="9">
    <source>
        <dbReference type="ARBA" id="ARBA00023251"/>
    </source>
</evidence>
<dbReference type="PANTHER" id="PTHR43823">
    <property type="entry name" value="SPORULATION PROTEIN YKVU"/>
    <property type="match status" value="1"/>
</dbReference>
<dbReference type="GO" id="GO:0005886">
    <property type="term" value="C:plasma membrane"/>
    <property type="evidence" value="ECO:0007669"/>
    <property type="project" value="UniProtKB-SubCell"/>
</dbReference>
<feature type="transmembrane region" description="Helical" evidence="11">
    <location>
        <begin position="453"/>
        <end position="472"/>
    </location>
</feature>
<dbReference type="InterPro" id="IPR045070">
    <property type="entry name" value="MATE_MepA-like"/>
</dbReference>
<dbReference type="CDD" id="cd13143">
    <property type="entry name" value="MATE_MepA_like"/>
    <property type="match status" value="1"/>
</dbReference>
<evidence type="ECO:0000256" key="8">
    <source>
        <dbReference type="ARBA" id="ARBA00023136"/>
    </source>
</evidence>
<feature type="transmembrane region" description="Helical" evidence="11">
    <location>
        <begin position="53"/>
        <end position="74"/>
    </location>
</feature>
<dbReference type="GO" id="GO:0015297">
    <property type="term" value="F:antiporter activity"/>
    <property type="evidence" value="ECO:0007669"/>
    <property type="project" value="InterPro"/>
</dbReference>
<evidence type="ECO:0000256" key="7">
    <source>
        <dbReference type="ARBA" id="ARBA00022989"/>
    </source>
</evidence>
<dbReference type="EMBL" id="CP020559">
    <property type="protein sequence ID" value="ARE87621.1"/>
    <property type="molecule type" value="Genomic_DNA"/>
</dbReference>
<reference evidence="12 13" key="1">
    <citation type="submission" date="2017-03" db="EMBL/GenBank/DDBJ databases">
        <title>Complete sequence of Clostridium formicaceticum DSM 92.</title>
        <authorList>
            <person name="Poehlein A."/>
            <person name="Karl M."/>
            <person name="Bengelsdorf F.R."/>
            <person name="Duerre P."/>
            <person name="Daniel R."/>
        </authorList>
    </citation>
    <scope>NUCLEOTIDE SEQUENCE [LARGE SCALE GENOMIC DNA]</scope>
    <source>
        <strain evidence="12 13">DSM 92</strain>
    </source>
</reference>
<protein>
    <recommendedName>
        <fullName evidence="3">Multidrug export protein MepA</fullName>
    </recommendedName>
</protein>
<comment type="subcellular location">
    <subcellularLocation>
        <location evidence="1">Cell membrane</location>
        <topology evidence="1">Multi-pass membrane protein</topology>
    </subcellularLocation>
</comment>
<feature type="transmembrane region" description="Helical" evidence="11">
    <location>
        <begin position="425"/>
        <end position="447"/>
    </location>
</feature>
<dbReference type="InterPro" id="IPR051327">
    <property type="entry name" value="MATE_MepA_subfamily"/>
</dbReference>
<evidence type="ECO:0000313" key="12">
    <source>
        <dbReference type="EMBL" id="ARE87621.1"/>
    </source>
</evidence>
<gene>
    <name evidence="12" type="primary">mepA_2</name>
    <name evidence="12" type="ORF">CLFO_20210</name>
</gene>
<dbReference type="PIRSF" id="PIRSF006603">
    <property type="entry name" value="DinF"/>
    <property type="match status" value="1"/>
</dbReference>
<evidence type="ECO:0000256" key="4">
    <source>
        <dbReference type="ARBA" id="ARBA00022448"/>
    </source>
</evidence>
<keyword evidence="9" id="KW-0046">Antibiotic resistance</keyword>
<keyword evidence="5" id="KW-1003">Cell membrane</keyword>
<evidence type="ECO:0000256" key="2">
    <source>
        <dbReference type="ARBA" id="ARBA00008417"/>
    </source>
</evidence>
<evidence type="ECO:0000256" key="6">
    <source>
        <dbReference type="ARBA" id="ARBA00022692"/>
    </source>
</evidence>
<feature type="transmembrane region" description="Helical" evidence="11">
    <location>
        <begin position="86"/>
        <end position="105"/>
    </location>
</feature>
<feature type="compositionally biased region" description="Basic and acidic residues" evidence="10">
    <location>
        <begin position="15"/>
        <end position="29"/>
    </location>
</feature>
<evidence type="ECO:0000256" key="3">
    <source>
        <dbReference type="ARBA" id="ARBA00022106"/>
    </source>
</evidence>
<dbReference type="PANTHER" id="PTHR43823:SF3">
    <property type="entry name" value="MULTIDRUG EXPORT PROTEIN MEPA"/>
    <property type="match status" value="1"/>
</dbReference>